<dbReference type="InterPro" id="IPR045012">
    <property type="entry name" value="NLP"/>
</dbReference>
<dbReference type="GO" id="GO:0003700">
    <property type="term" value="F:DNA-binding transcription factor activity"/>
    <property type="evidence" value="ECO:0007669"/>
    <property type="project" value="InterPro"/>
</dbReference>
<gene>
    <name evidence="3" type="ORF">M8C21_003791</name>
</gene>
<dbReference type="PANTHER" id="PTHR32002:SF49">
    <property type="entry name" value="BILE ACID:SODIUM SYMPORTER_ARSENICAL RESISTANCE PROTEIN ACR3-RELATED"/>
    <property type="match status" value="1"/>
</dbReference>
<feature type="domain" description="NLP1-9 GAF" evidence="2">
    <location>
        <begin position="215"/>
        <end position="367"/>
    </location>
</feature>
<dbReference type="Proteomes" id="UP001206925">
    <property type="component" value="Unassembled WGS sequence"/>
</dbReference>
<keyword evidence="4" id="KW-1185">Reference proteome</keyword>
<evidence type="ECO:0000313" key="3">
    <source>
        <dbReference type="EMBL" id="KAI7737956.1"/>
    </source>
</evidence>
<dbReference type="EMBL" id="JAMZMK010008919">
    <property type="protein sequence ID" value="KAI7737956.1"/>
    <property type="molecule type" value="Genomic_DNA"/>
</dbReference>
<organism evidence="3 4">
    <name type="scientific">Ambrosia artemisiifolia</name>
    <name type="common">Common ragweed</name>
    <dbReference type="NCBI Taxonomy" id="4212"/>
    <lineage>
        <taxon>Eukaryota</taxon>
        <taxon>Viridiplantae</taxon>
        <taxon>Streptophyta</taxon>
        <taxon>Embryophyta</taxon>
        <taxon>Tracheophyta</taxon>
        <taxon>Spermatophyta</taxon>
        <taxon>Magnoliopsida</taxon>
        <taxon>eudicotyledons</taxon>
        <taxon>Gunneridae</taxon>
        <taxon>Pentapetalae</taxon>
        <taxon>asterids</taxon>
        <taxon>campanulids</taxon>
        <taxon>Asterales</taxon>
        <taxon>Asteraceae</taxon>
        <taxon>Asteroideae</taxon>
        <taxon>Heliantheae alliance</taxon>
        <taxon>Heliantheae</taxon>
        <taxon>Ambrosia</taxon>
    </lineage>
</organism>
<feature type="compositionally biased region" description="Acidic residues" evidence="1">
    <location>
        <begin position="436"/>
        <end position="450"/>
    </location>
</feature>
<dbReference type="InterPro" id="IPR055081">
    <property type="entry name" value="NLP1-9_GAF"/>
</dbReference>
<dbReference type="Pfam" id="PF22922">
    <property type="entry name" value="GAF_NLP"/>
    <property type="match status" value="1"/>
</dbReference>
<dbReference type="PANTHER" id="PTHR32002">
    <property type="entry name" value="PROTEIN NLP8"/>
    <property type="match status" value="1"/>
</dbReference>
<sequence>MEGDRTINTPSTSSGGREACCFDETSDEDVNPNPRIFSAFEGVKSFRFKRMFFQFWRLIADDNDDGRQLLESLGCVYAVSPYNRCLLHKYRASCIKYQYSIQELDDDDPAWIISGGPFAAAFLNRFPEVVMDLRVLRGSPLAVCALECELICSVILPVLYSGSSDCVGVIECSMKHPALLLPIFNELKRELERVGLSIYYVQGTWPYNETISNGDLEAAKVEIVKALEIASESYASTLGQVWIQGGEGHHLVKLGGYYSVCSDDDPLSSIKDFYDKLDLISLKMGEGGLAWRTLQTRQLHLCANLYKSRNNKGVLALLSNSKCASFMMCLRSTHTGDLDYLFEFYLPIKCDHLIMIQTLLSTLRSYLPSFKFGDDIFVVDIDNLLSSNYVKIVLGNQLSESPKALYETSTSVGEKRKMSDLNQSIRYPLTNINNPEGEDDGQEEEEEDDDDELPILATYRHETSLFYLPSLSTLENVMEKLRKEFELDPARTYKVKYEVSPGHWSSLACLQSCRVTEDMDPVRLRVLSNVKEVGWRWRTNTV</sequence>
<evidence type="ECO:0000259" key="2">
    <source>
        <dbReference type="Pfam" id="PF22922"/>
    </source>
</evidence>
<comment type="caution">
    <text evidence="3">The sequence shown here is derived from an EMBL/GenBank/DDBJ whole genome shotgun (WGS) entry which is preliminary data.</text>
</comment>
<evidence type="ECO:0000256" key="1">
    <source>
        <dbReference type="SAM" id="MobiDB-lite"/>
    </source>
</evidence>
<name>A0AAD5C9T4_AMBAR</name>
<dbReference type="AlphaFoldDB" id="A0AAD5C9T4"/>
<protein>
    <recommendedName>
        <fullName evidence="2">NLP1-9 GAF domain-containing protein</fullName>
    </recommendedName>
</protein>
<evidence type="ECO:0000313" key="4">
    <source>
        <dbReference type="Proteomes" id="UP001206925"/>
    </source>
</evidence>
<accession>A0AAD5C9T4</accession>
<feature type="region of interest" description="Disordered" evidence="1">
    <location>
        <begin position="428"/>
        <end position="450"/>
    </location>
</feature>
<proteinExistence type="predicted"/>
<reference evidence="3" key="1">
    <citation type="submission" date="2022-06" db="EMBL/GenBank/DDBJ databases">
        <title>Uncovering the hologenomic basis of an extraordinary plant invasion.</title>
        <authorList>
            <person name="Bieker V.C."/>
            <person name="Martin M.D."/>
            <person name="Gilbert T."/>
            <person name="Hodgins K."/>
            <person name="Battlay P."/>
            <person name="Petersen B."/>
            <person name="Wilson J."/>
        </authorList>
    </citation>
    <scope>NUCLEOTIDE SEQUENCE</scope>
    <source>
        <strain evidence="3">AA19_3_7</strain>
        <tissue evidence="3">Leaf</tissue>
    </source>
</reference>